<proteinExistence type="predicted"/>
<dbReference type="GO" id="GO:0016020">
    <property type="term" value="C:membrane"/>
    <property type="evidence" value="ECO:0007669"/>
    <property type="project" value="TreeGrafter"/>
</dbReference>
<evidence type="ECO:0000313" key="3">
    <source>
        <dbReference type="EMBL" id="TWG09359.1"/>
    </source>
</evidence>
<name>A0A561VCM2_ACTTI</name>
<evidence type="ECO:0000313" key="4">
    <source>
        <dbReference type="Proteomes" id="UP000320239"/>
    </source>
</evidence>
<dbReference type="InterPro" id="IPR029058">
    <property type="entry name" value="AB_hydrolase_fold"/>
</dbReference>
<dbReference type="InterPro" id="IPR000073">
    <property type="entry name" value="AB_hydrolase_1"/>
</dbReference>
<reference evidence="3 4" key="1">
    <citation type="submission" date="2019-06" db="EMBL/GenBank/DDBJ databases">
        <title>Sequencing the genomes of 1000 actinobacteria strains.</title>
        <authorList>
            <person name="Klenk H.-P."/>
        </authorList>
    </citation>
    <scope>NUCLEOTIDE SEQUENCE [LARGE SCALE GENOMIC DNA]</scope>
    <source>
        <strain evidence="3 4">DSM 43866</strain>
    </source>
</reference>
<keyword evidence="4" id="KW-1185">Reference proteome</keyword>
<dbReference type="Proteomes" id="UP000320239">
    <property type="component" value="Unassembled WGS sequence"/>
</dbReference>
<organism evidence="3 4">
    <name type="scientific">Actinoplanes teichomyceticus</name>
    <dbReference type="NCBI Taxonomy" id="1867"/>
    <lineage>
        <taxon>Bacteria</taxon>
        <taxon>Bacillati</taxon>
        <taxon>Actinomycetota</taxon>
        <taxon>Actinomycetes</taxon>
        <taxon>Micromonosporales</taxon>
        <taxon>Micromonosporaceae</taxon>
        <taxon>Actinoplanes</taxon>
    </lineage>
</organism>
<protein>
    <submittedName>
        <fullName evidence="3">Pimeloyl-ACP methyl ester carboxylesterase</fullName>
    </submittedName>
</protein>
<comment type="caution">
    <text evidence="3">The sequence shown here is derived from an EMBL/GenBank/DDBJ whole genome shotgun (WGS) entry which is preliminary data.</text>
</comment>
<dbReference type="PANTHER" id="PTHR43798:SF31">
    <property type="entry name" value="AB HYDROLASE SUPERFAMILY PROTEIN YCLE"/>
    <property type="match status" value="1"/>
</dbReference>
<dbReference type="InterPro" id="IPR050266">
    <property type="entry name" value="AB_hydrolase_sf"/>
</dbReference>
<dbReference type="SUPFAM" id="SSF53474">
    <property type="entry name" value="alpha/beta-Hydrolases"/>
    <property type="match status" value="1"/>
</dbReference>
<dbReference type="AlphaFoldDB" id="A0A561VCM2"/>
<evidence type="ECO:0000256" key="1">
    <source>
        <dbReference type="ARBA" id="ARBA00022801"/>
    </source>
</evidence>
<dbReference type="Pfam" id="PF00561">
    <property type="entry name" value="Abhydrolase_1"/>
    <property type="match status" value="1"/>
</dbReference>
<evidence type="ECO:0000259" key="2">
    <source>
        <dbReference type="Pfam" id="PF00561"/>
    </source>
</evidence>
<sequence>MLAATLAALCGACGSEPAWGSVQDAAGQRQRVLCAGSTGPAVVLVHGIGDKAGSASFAEVLDALPDDRRVCRYDRPGAGDSPAPSRDGRDAGQLDAELDTVVRAADDQHPVVLVGHSFGSYPVLYYTARHRDRVGGVVLADGVDPGLGLLAALGVPSWSDVAMAKERLDLAAVQAQTATAVTEGREAFRDLPLTVIRRDRNATAAWLSAQQHLAGLSTRGQLTVAAGAGHQIPQDEPAAVADAITRLS</sequence>
<dbReference type="EMBL" id="VIWY01000008">
    <property type="protein sequence ID" value="TWG09359.1"/>
    <property type="molecule type" value="Genomic_DNA"/>
</dbReference>
<keyword evidence="1" id="KW-0378">Hydrolase</keyword>
<gene>
    <name evidence="3" type="ORF">FHX34_10874</name>
</gene>
<accession>A0A561VCM2</accession>
<feature type="domain" description="AB hydrolase-1" evidence="2">
    <location>
        <begin position="40"/>
        <end position="163"/>
    </location>
</feature>
<dbReference type="Gene3D" id="3.40.50.1820">
    <property type="entry name" value="alpha/beta hydrolase"/>
    <property type="match status" value="1"/>
</dbReference>
<dbReference type="GO" id="GO:0016787">
    <property type="term" value="F:hydrolase activity"/>
    <property type="evidence" value="ECO:0007669"/>
    <property type="project" value="UniProtKB-KW"/>
</dbReference>
<dbReference type="PANTHER" id="PTHR43798">
    <property type="entry name" value="MONOACYLGLYCEROL LIPASE"/>
    <property type="match status" value="1"/>
</dbReference>